<dbReference type="Proteomes" id="UP000001307">
    <property type="component" value="Unassembled WGS sequence"/>
</dbReference>
<feature type="domain" description="Laminin N-terminal" evidence="15">
    <location>
        <begin position="23"/>
        <end position="285"/>
    </location>
</feature>
<proteinExistence type="predicted"/>
<name>E4X5F9_OIKDI</name>
<feature type="disulfide bond" evidence="10">
    <location>
        <begin position="1445"/>
        <end position="1454"/>
    </location>
</feature>
<evidence type="ECO:0000256" key="6">
    <source>
        <dbReference type="ARBA" id="ARBA00022869"/>
    </source>
</evidence>
<dbReference type="Gene3D" id="2.60.120.260">
    <property type="entry name" value="Galactose-binding domain-like"/>
    <property type="match status" value="1"/>
</dbReference>
<dbReference type="PROSITE" id="PS50027">
    <property type="entry name" value="EGF_LAM_2"/>
    <property type="match status" value="10"/>
</dbReference>
<feature type="domain" description="Laminin G" evidence="12">
    <location>
        <begin position="2928"/>
        <end position="3151"/>
    </location>
</feature>
<feature type="disulfide bond" evidence="10">
    <location>
        <begin position="536"/>
        <end position="545"/>
    </location>
</feature>
<feature type="disulfide bond" evidence="10">
    <location>
        <begin position="631"/>
        <end position="640"/>
    </location>
</feature>
<dbReference type="PROSITE" id="PS51115">
    <property type="entry name" value="LAMININ_IVA"/>
    <property type="match status" value="1"/>
</dbReference>
<dbReference type="SUPFAM" id="SSF57196">
    <property type="entry name" value="EGF/Laminin"/>
    <property type="match status" value="15"/>
</dbReference>
<dbReference type="GO" id="GO:0005604">
    <property type="term" value="C:basement membrane"/>
    <property type="evidence" value="ECO:0007669"/>
    <property type="project" value="UniProtKB-SubCell"/>
</dbReference>
<feature type="disulfide bond" evidence="10">
    <location>
        <begin position="2111"/>
        <end position="2120"/>
    </location>
</feature>
<dbReference type="Gene3D" id="2.10.25.10">
    <property type="entry name" value="Laminin"/>
    <property type="match status" value="16"/>
</dbReference>
<dbReference type="SMART" id="SM00181">
    <property type="entry name" value="EGF"/>
    <property type="match status" value="11"/>
</dbReference>
<evidence type="ECO:0000256" key="3">
    <source>
        <dbReference type="ARBA" id="ARBA00022530"/>
    </source>
</evidence>
<dbReference type="PANTHER" id="PTHR10574:SF406">
    <property type="entry name" value="LAMININ SUBUNIT ALPHA 5"/>
    <property type="match status" value="1"/>
</dbReference>
<evidence type="ECO:0000256" key="10">
    <source>
        <dbReference type="PROSITE-ProRule" id="PRU00460"/>
    </source>
</evidence>
<evidence type="ECO:0000256" key="9">
    <source>
        <dbReference type="ARBA" id="ARBA00023292"/>
    </source>
</evidence>
<feature type="domain" description="Laminin EGF-like" evidence="13">
    <location>
        <begin position="1422"/>
        <end position="1469"/>
    </location>
</feature>
<evidence type="ECO:0000256" key="7">
    <source>
        <dbReference type="ARBA" id="ARBA00023157"/>
    </source>
</evidence>
<dbReference type="FunCoup" id="E4X5F9">
    <property type="interactions" value="3"/>
</dbReference>
<dbReference type="OrthoDB" id="5984158at2759"/>
<feature type="domain" description="Laminin EGF-like" evidence="13">
    <location>
        <begin position="658"/>
        <end position="708"/>
    </location>
</feature>
<dbReference type="SUPFAM" id="SSF49785">
    <property type="entry name" value="Galactose-binding domain-like"/>
    <property type="match status" value="1"/>
</dbReference>
<dbReference type="FunFam" id="2.10.25.10:FF:000209">
    <property type="entry name" value="Laminin subunit alpha 5"/>
    <property type="match status" value="3"/>
</dbReference>
<keyword evidence="8" id="KW-0325">Glycoprotein</keyword>
<evidence type="ECO:0000259" key="13">
    <source>
        <dbReference type="PROSITE" id="PS50027"/>
    </source>
</evidence>
<feature type="disulfide bond" evidence="10">
    <location>
        <begin position="658"/>
        <end position="670"/>
    </location>
</feature>
<dbReference type="Pfam" id="PF24973">
    <property type="entry name" value="EGF_LMN_ATRN"/>
    <property type="match status" value="1"/>
</dbReference>
<protein>
    <recommendedName>
        <fullName evidence="18">Laminin subunit alpha</fullName>
    </recommendedName>
</protein>
<gene>
    <name evidence="16" type="ORF">GSOID_T00002394001</name>
</gene>
<feature type="disulfide bond" evidence="10">
    <location>
        <begin position="2092"/>
        <end position="2109"/>
    </location>
</feature>
<dbReference type="InterPro" id="IPR001791">
    <property type="entry name" value="Laminin_G"/>
</dbReference>
<dbReference type="InterPro" id="IPR056863">
    <property type="entry name" value="LMN_ATRN_NET-like_EGF"/>
</dbReference>
<evidence type="ECO:0000259" key="15">
    <source>
        <dbReference type="PROSITE" id="PS51117"/>
    </source>
</evidence>
<dbReference type="SMART" id="SM00180">
    <property type="entry name" value="EGF_Lam"/>
    <property type="match status" value="20"/>
</dbReference>
<feature type="domain" description="Laminin EGF-like" evidence="13">
    <location>
        <begin position="2090"/>
        <end position="2137"/>
    </location>
</feature>
<keyword evidence="9 10" id="KW-0424">Laminin EGF-like domain</keyword>
<feature type="domain" description="Laminin EGF-like" evidence="13">
    <location>
        <begin position="609"/>
        <end position="657"/>
    </location>
</feature>
<evidence type="ECO:0000256" key="8">
    <source>
        <dbReference type="ARBA" id="ARBA00023180"/>
    </source>
</evidence>
<keyword evidence="4 11" id="KW-0732">Signal</keyword>
<feature type="disulfide bond" evidence="10">
    <location>
        <begin position="1537"/>
        <end position="1546"/>
    </location>
</feature>
<dbReference type="CDD" id="cd00110">
    <property type="entry name" value="LamG"/>
    <property type="match status" value="2"/>
</dbReference>
<keyword evidence="7 10" id="KW-1015">Disulfide bond</keyword>
<dbReference type="PROSITE" id="PS50025">
    <property type="entry name" value="LAM_G_DOMAIN"/>
    <property type="match status" value="1"/>
</dbReference>
<evidence type="ECO:0000256" key="1">
    <source>
        <dbReference type="ARBA" id="ARBA00004302"/>
    </source>
</evidence>
<feature type="domain" description="Laminin EGF-like" evidence="13">
    <location>
        <begin position="415"/>
        <end position="459"/>
    </location>
</feature>
<feature type="domain" description="Laminin EGF-like" evidence="13">
    <location>
        <begin position="1562"/>
        <end position="1614"/>
    </location>
</feature>
<dbReference type="Pfam" id="PF00055">
    <property type="entry name" value="Laminin_N"/>
    <property type="match status" value="1"/>
</dbReference>
<evidence type="ECO:0000256" key="11">
    <source>
        <dbReference type="SAM" id="SignalP"/>
    </source>
</evidence>
<dbReference type="GO" id="GO:0009887">
    <property type="term" value="P:animal organ morphogenesis"/>
    <property type="evidence" value="ECO:0007669"/>
    <property type="project" value="TreeGrafter"/>
</dbReference>
<dbReference type="FunFam" id="2.10.25.10:FF:000090">
    <property type="entry name" value="laminin subunit alpha"/>
    <property type="match status" value="3"/>
</dbReference>
<feature type="disulfide bond" evidence="10">
    <location>
        <begin position="660"/>
        <end position="677"/>
    </location>
</feature>
<dbReference type="SMART" id="SM00281">
    <property type="entry name" value="LamB"/>
    <property type="match status" value="1"/>
</dbReference>
<dbReference type="PRINTS" id="PR00011">
    <property type="entry name" value="EGFLAMININ"/>
</dbReference>
<dbReference type="InterPro" id="IPR050440">
    <property type="entry name" value="Laminin/Netrin_ECM"/>
</dbReference>
<keyword evidence="5" id="KW-0677">Repeat</keyword>
<dbReference type="InterPro" id="IPR008211">
    <property type="entry name" value="Laminin_N"/>
</dbReference>
<dbReference type="SMART" id="SM00282">
    <property type="entry name" value="LamG"/>
    <property type="match status" value="2"/>
</dbReference>
<feature type="disulfide bond" evidence="10">
    <location>
        <begin position="2090"/>
        <end position="2102"/>
    </location>
</feature>
<accession>E4X5F9</accession>
<dbReference type="FunFam" id="2.10.25.10:FF:000069">
    <property type="entry name" value="Laminin subunit alpha 1"/>
    <property type="match status" value="1"/>
</dbReference>
<keyword evidence="3" id="KW-0272">Extracellular matrix</keyword>
<feature type="domain" description="Laminin IV type A" evidence="14">
    <location>
        <begin position="1644"/>
        <end position="1849"/>
    </location>
</feature>
<dbReference type="InterPro" id="IPR000034">
    <property type="entry name" value="Laminin_IV"/>
</dbReference>
<dbReference type="EMBL" id="FN653025">
    <property type="protein sequence ID" value="CBY18528.1"/>
    <property type="molecule type" value="Genomic_DNA"/>
</dbReference>
<dbReference type="InterPro" id="IPR002049">
    <property type="entry name" value="LE_dom"/>
</dbReference>
<dbReference type="PROSITE" id="PS51117">
    <property type="entry name" value="LAMININ_NTER"/>
    <property type="match status" value="1"/>
</dbReference>
<feature type="domain" description="Laminin EGF-like" evidence="13">
    <location>
        <begin position="2041"/>
        <end position="2089"/>
    </location>
</feature>
<evidence type="ECO:0008006" key="18">
    <source>
        <dbReference type="Google" id="ProtNLM"/>
    </source>
</evidence>
<dbReference type="FunFam" id="2.10.25.10:FF:000242">
    <property type="entry name" value="Laminin subunit alpha 1"/>
    <property type="match status" value="1"/>
</dbReference>
<comment type="caution">
    <text evidence="10">Lacks conserved residue(s) required for the propagation of feature annotation.</text>
</comment>
<keyword evidence="17" id="KW-1185">Reference proteome</keyword>
<dbReference type="SUPFAM" id="SSF49899">
    <property type="entry name" value="Concanavalin A-like lectins/glucanases"/>
    <property type="match status" value="2"/>
</dbReference>
<feature type="disulfide bond" evidence="10">
    <location>
        <begin position="1585"/>
        <end position="1594"/>
    </location>
</feature>
<dbReference type="PANTHER" id="PTHR10574">
    <property type="entry name" value="NETRIN/LAMININ-RELATED"/>
    <property type="match status" value="1"/>
</dbReference>
<evidence type="ECO:0000259" key="14">
    <source>
        <dbReference type="PROSITE" id="PS51115"/>
    </source>
</evidence>
<dbReference type="InterPro" id="IPR008979">
    <property type="entry name" value="Galactose-bd-like_sf"/>
</dbReference>
<dbReference type="FunFam" id="2.10.25.10:FF:000105">
    <property type="entry name" value="laminin subunit gamma-1"/>
    <property type="match status" value="1"/>
</dbReference>
<dbReference type="SMART" id="SM00136">
    <property type="entry name" value="LamNT"/>
    <property type="match status" value="1"/>
</dbReference>
<keyword evidence="2" id="KW-0964">Secreted</keyword>
<evidence type="ECO:0000256" key="2">
    <source>
        <dbReference type="ARBA" id="ARBA00022525"/>
    </source>
</evidence>
<feature type="chain" id="PRO_5005673869" description="Laminin subunit alpha" evidence="11">
    <location>
        <begin position="17"/>
        <end position="3726"/>
    </location>
</feature>
<feature type="domain" description="Laminin EGF-like" evidence="13">
    <location>
        <begin position="460"/>
        <end position="512"/>
    </location>
</feature>
<dbReference type="InParanoid" id="E4X5F9"/>
<comment type="subcellular location">
    <subcellularLocation>
        <location evidence="1">Secreted</location>
        <location evidence="1">Extracellular space</location>
        <location evidence="1">Extracellular matrix</location>
        <location evidence="1">Basement membrane</location>
    </subcellularLocation>
</comment>
<feature type="signal peptide" evidence="11">
    <location>
        <begin position="1"/>
        <end position="16"/>
    </location>
</feature>
<feature type="domain" description="Laminin EGF-like" evidence="13">
    <location>
        <begin position="1514"/>
        <end position="1561"/>
    </location>
</feature>
<dbReference type="Pfam" id="PF02210">
    <property type="entry name" value="Laminin_G_2"/>
    <property type="match status" value="2"/>
</dbReference>
<evidence type="ECO:0000259" key="12">
    <source>
        <dbReference type="PROSITE" id="PS50025"/>
    </source>
</evidence>
<dbReference type="FunFam" id="2.10.25.10:FF:000051">
    <property type="entry name" value="Laminin subunit alpha 4"/>
    <property type="match status" value="1"/>
</dbReference>
<feature type="disulfide bond" evidence="10">
    <location>
        <begin position="488"/>
        <end position="497"/>
    </location>
</feature>
<evidence type="ECO:0000256" key="4">
    <source>
        <dbReference type="ARBA" id="ARBA00022729"/>
    </source>
</evidence>
<evidence type="ECO:0000313" key="17">
    <source>
        <dbReference type="Proteomes" id="UP000001307"/>
    </source>
</evidence>
<dbReference type="CDD" id="cd00055">
    <property type="entry name" value="EGF_Lam"/>
    <property type="match status" value="19"/>
</dbReference>
<dbReference type="Pfam" id="PF00052">
    <property type="entry name" value="Laminin_B"/>
    <property type="match status" value="1"/>
</dbReference>
<dbReference type="GO" id="GO:0005576">
    <property type="term" value="C:extracellular region"/>
    <property type="evidence" value="ECO:0007669"/>
    <property type="project" value="UniProtKB-ARBA"/>
</dbReference>
<evidence type="ECO:0000256" key="5">
    <source>
        <dbReference type="ARBA" id="ARBA00022737"/>
    </source>
</evidence>
<dbReference type="InterPro" id="IPR000742">
    <property type="entry name" value="EGF"/>
</dbReference>
<feature type="disulfide bond" evidence="10">
    <location>
        <begin position="435"/>
        <end position="444"/>
    </location>
</feature>
<feature type="disulfide bond" evidence="10">
    <location>
        <begin position="2060"/>
        <end position="2069"/>
    </location>
</feature>
<dbReference type="GO" id="GO:0009888">
    <property type="term" value="P:tissue development"/>
    <property type="evidence" value="ECO:0007669"/>
    <property type="project" value="TreeGrafter"/>
</dbReference>
<dbReference type="Gene3D" id="2.60.120.200">
    <property type="match status" value="3"/>
</dbReference>
<keyword evidence="6" id="KW-0084">Basement membrane</keyword>
<dbReference type="Pfam" id="PF00053">
    <property type="entry name" value="EGF_laminin"/>
    <property type="match status" value="17"/>
</dbReference>
<reference evidence="16" key="1">
    <citation type="journal article" date="2010" name="Science">
        <title>Plasticity of animal genome architecture unmasked by rapid evolution of a pelagic tunicate.</title>
        <authorList>
            <person name="Denoeud F."/>
            <person name="Henriet S."/>
            <person name="Mungpakdee S."/>
            <person name="Aury J.M."/>
            <person name="Da Silva C."/>
            <person name="Brinkmann H."/>
            <person name="Mikhaleva J."/>
            <person name="Olsen L.C."/>
            <person name="Jubin C."/>
            <person name="Canestro C."/>
            <person name="Bouquet J.M."/>
            <person name="Danks G."/>
            <person name="Poulain J."/>
            <person name="Campsteijn C."/>
            <person name="Adamski M."/>
            <person name="Cross I."/>
            <person name="Yadetie F."/>
            <person name="Muffato M."/>
            <person name="Louis A."/>
            <person name="Butcher S."/>
            <person name="Tsagkogeorga G."/>
            <person name="Konrad A."/>
            <person name="Singh S."/>
            <person name="Jensen M.F."/>
            <person name="Cong E.H."/>
            <person name="Eikeseth-Otteraa H."/>
            <person name="Noel B."/>
            <person name="Anthouard V."/>
            <person name="Porcel B.M."/>
            <person name="Kachouri-Lafond R."/>
            <person name="Nishino A."/>
            <person name="Ugolini M."/>
            <person name="Chourrout P."/>
            <person name="Nishida H."/>
            <person name="Aasland R."/>
            <person name="Huzurbazar S."/>
            <person name="Westhof E."/>
            <person name="Delsuc F."/>
            <person name="Lehrach H."/>
            <person name="Reinhardt R."/>
            <person name="Weissenbach J."/>
            <person name="Roy S.W."/>
            <person name="Artiguenave F."/>
            <person name="Postlethwait J.H."/>
            <person name="Manak J.R."/>
            <person name="Thompson E.M."/>
            <person name="Jaillon O."/>
            <person name="Du Pasquier L."/>
            <person name="Boudinot P."/>
            <person name="Liberles D.A."/>
            <person name="Volff J.N."/>
            <person name="Philippe H."/>
            <person name="Lenhard B."/>
            <person name="Roest Crollius H."/>
            <person name="Wincker P."/>
            <person name="Chourrout D."/>
        </authorList>
    </citation>
    <scope>NUCLEOTIDE SEQUENCE [LARGE SCALE GENOMIC DNA]</scope>
</reference>
<sequence length="3726" mass="416596">MGLLVLLAVFGPLAQAKETKVEDYGVLAPKYFNLATGKKIDATATCGTERPEVFCKLSAGSDYLQDPDETLIRYLGTGTGGQFCDLCNAEEPSKAHPIENAIDGTENWWQSPPLSSNTLEKDFNKVNVTIDLGQVFHVAYIVIKFANSPRAGRWVLERSLDGENFHPWQYFANHGSDCPPNFGITHTGANDWVSIDDEVRCTSDFSEIPPLENGEIIVSLIKGRPGAVNFWSSPTLQAWTKARKIRLRFELAKTLLGHLMGIMENDESVTRRYFYSIKDISIGGRCDCNGHADECSADKNSGDYKLRCDCKHNTAGISCQECMPLFNQRKWKHAERDHENECVACNCHQHAERCYYDENVERNGLSVSAEGIYEGGGVCVDCKHHTTGINCERCENGFYRNPAADIIDVEACLECDCPSNYTDTTCDHDTGACKCKEKYAGHLCNSCAEGFMNFPECDPCPCFYAGTEATQDASGQCRPDDISGTCSCKENYTGPMCDQCADGFFNFPDCIPCECAQQPGAIKNAPCDKESGACVCKPAFDGDSCEQCATRYHNYPACDRCLCSEYGTTDDFCNATLSTLSCFCDDRFDGAKCEKCRAGYHTFPDCVDCTCSEIGTLKNEPCDIYTGQCACKEEYSGVRCDQCADNFYMDESGFCKACECDLNGAESGYCDKVTGQCQCRQTDGLAQTTGRRCDSCALGFFNFPKCESCPCHPDGIANPDKAYCSFFETGTCTCKRATGGMYCEQCLNKHWNLQGANPDGCEECGCFRAGLLNEIKDCASSDGQCSCKNHVCTRKCSKCLDGFYGLEEKDYFGCVPCSCDVGGTQGGALAQCEANNGQCTCKDHVKGRRCDDVESGWYFPTLYKYKFEAEDGYLDSGEHVRYGVDKALFPGFSLRGYAELSDIQPAVVTHGEIEKPLPNTIPLYKVHMRFVNPTTKLITARLNISDLACVESDDLVVKCKAPQIVEIKLPQSTEPSTATFSTDAVLSEGEYKFRLEIDTEGTEFKKEGVLVDYIALLPADYYEPRILKQKVEEPCKFSESIGTKCMMYEHFPLPTGTVVREYSTYKLPLRGDFEIIPPLVYNTVAGRTQPFEKMLMLDGTKIDGSENLYAQIDIQTAGKYVIVMDYVNRVERIQQVRIDVLYRKNAVERDGARLYYNAYACNYLFSCRQVGVTLNREVSAIDMDAGPIYLSITHEGRIRDDQMLFIRRIHVIPFEDWSVEVVQPKKLGIFSHGPKFTNADESAYPSTPASATTIQLSDSLWFVPPQNGTKAQVSTELHAEEPSLVVIHYYNVESLSYNTSIFIESAVESFHGTVRIEHCQLTSGCRAIVYLQNGDKVFPFTEQNITLSINFDENSPLRLKNFLVIPETKWSLEQLDLAELNHADSFIKNCGFLIDPNSDEVSETCKNNALTLVMSNSNPRQCQCATAGTVSYSEKCEAYGGQCECKPNVIGRDCSRCEVGYYNWPNCRKCNCVGNTVCDENTGECLCPANTSEDCLSCQNDAYGYHHITGCKLCNCNAEGTIGASESCDDHNGQCACLPSITGKSCDRCLPGYYGFPNCKKCECDERGTIGDNNQCDVKTGACQCKDNVEGTSCSRCKAGSFFLDSQNPAGCISCFCSDLIQPETGHADCRPSDFAVLTVSDMSTAEDWRVQGMISPKYEKALFAFENSITLEVNKAGGQARRSDSQARKPLYWIAPVSKYGGNRLGAYGGFLEYTITWDEEEHDRATNNAFSSLNTDPDLYLDGGGLSIYWKSDEHRSDSSFMTVRVPLMENGFFSALSHQPISRNELLKVLRELTGIKMKASYPVAVSEIQISNLILEDTDFTDQLEMPYSDTSEASRYAHRSRVEVCTCPEGHKGPSCEECEKGYYWEKSNTEGSRYQRCQKCKCNNHCDYCDEDGYPRRWETSSLMAGQNCEYCAEGYIGYAKGGTSSDCKRCPCPSEQNSHSVSYDFKIVCNCQYGYTGPACEKCDAGFFGRPNMINQECKKCDCNGNSDMSTGNVQCDDQDGTCLACVNDTAGKHCEKCAPFFFGNAIEKTCESCVCNICGSQGCDNIFGDCQCKPNVIGETCDKCADGFWDFDSCHITGCKTCACHPEGSLSDVCDKLTGQCTCKPGVEGLSCDKCQEGHYDLTSTGCKSCNCPVGLPCDSQTGRCECPPGVIGAQCDQCEDPRAVTRSSGLNTRCEACSSCIDWLLGPRETGDWNEFVGYEEKSLDLYTTEISIRLTDLEVTKAGGLAYRRLNIMDKELKGLKNHVNSLENNLYGYSTGDQVREFEKMYNSMINTCHDVHEYEVKTQVSTDESKTRFEECTVITAAVDEMSFRMINIKKKNEINFDEFDNEWLPTAQEIIYNISNVHFPEVLRLENNEETVIEQALATETLNEVNRRYNVSTLETKGRLMIEDMEERKMKLDQFKETLDQITEDLSHVLDLTEVNNKTILQIIADVKHYTESYYETSKILNAANIMNNETRHDYSILYSDDLLSQFEKDIERLNSDAKIIAGLKQMNERVEKSKAVIAQIGEEERDWVGDAGKHAATIDQIHRRSEEKLVCEGVRDALLVTDKKLDETQNHLNLLVKEKDPLDAQFAQLEMIYNSPVDSDAYQTLQENIEIFKEVNQSTPVDDILAVANEVQADLAITLISKDFITNYTEEVTKMITNTEDTMKACSNKLETAAVSVSEDSFAEVQKEIEVITKDTEDMFAEMQRSIDEIMEQIEMSKTLVNYISNKIPLQIKDDEYTKYDISELKYPVELVDEVNLEILVRPRKPSSHILTLHESETSFLTLEILEGKPRVVFKNGASDPVILKSDDEVFRPEEQVWQKIRVRRSVDQLVLHVSKLDESTKSSEVFVSFENDGPSFASNTTSLILGALPEPLNGVKSTSTKMELAEVMLNGREIFVWNFDESADEFSRQQQHLNWEQILQQSPVEETAGCFQFSGQDSWAHLTEETHAKYMVNQDSGTIVFQMKLRATTQADALIFFIGDPLQKDYFLALELRNGEPVFSYNLGYKAGPNAVRLERPKTNDPYIPTAFGMKPKKVSKTQRDSNELTLRIGMVGGVAGLSVKEWNVNKVVSVENDFYIKKKSKNCHGCEFRISNQIHLGGFQTHYGDLSHLSEYVPMFDKRYTGCLGKTAINHKPLDLAPGSSVMKSGILPGCKTPNIQKISFNGNEAIVRKNLKGSLSNFRTVFSFTIQAGYNLRNSVIFRAHNPNGQRFVEFGITPDGDQTSFFIKTNKEDEKFTVPVPIIAEDNIAVSIERKNGEGLFVSINGYEEVFEADELAESENETIELTLGGKNIKSGRVQQEFYGCMTVPFIENLKDEQDIFLATALDGFLCLDKTGNICQGRLRFNECHANVPQSLMSTHVIEMSVDSSSSREKPSSRKINREKCEEFDTSVPVVDKFVMKPESFLKFNLRGGERINRFALDLDVEIEKDGTIAKLTNDDCSTYVSLVVVNQQPSLYISDGSKITTVDLKKNLPVNKRVLIRVEAKEMSRGKTKFIISFDKQSVNKRLRIAKASISTLFIGESPVKCPSTLDNVEGFTGSVFDVKFDERDMNPKRIQNAPAILNKLGEPGFFAGPRGTAIDFELTERLEKFELTLTPMESKFELVEIFNKEKDAHMELKVEEDQVVAYIYIAKGVARVAVRNRDCRSQPLQISVEFENEGSDEQVILKVNDSKKKQTLRDHMTVLDGSVSFKRLSGCLTDFYINEEPVEWNTHPLHIRGDFYSLTCPV</sequence>
<evidence type="ECO:0000313" key="16">
    <source>
        <dbReference type="EMBL" id="CBY18528.1"/>
    </source>
</evidence>
<dbReference type="PROSITE" id="PS01248">
    <property type="entry name" value="EGF_LAM_1"/>
    <property type="match status" value="5"/>
</dbReference>
<organism evidence="16">
    <name type="scientific">Oikopleura dioica</name>
    <name type="common">Tunicate</name>
    <dbReference type="NCBI Taxonomy" id="34765"/>
    <lineage>
        <taxon>Eukaryota</taxon>
        <taxon>Metazoa</taxon>
        <taxon>Chordata</taxon>
        <taxon>Tunicata</taxon>
        <taxon>Appendicularia</taxon>
        <taxon>Copelata</taxon>
        <taxon>Oikopleuridae</taxon>
        <taxon>Oikopleura</taxon>
    </lineage>
</organism>
<dbReference type="InterPro" id="IPR013320">
    <property type="entry name" value="ConA-like_dom_sf"/>
</dbReference>
<feature type="domain" description="Laminin EGF-like" evidence="13">
    <location>
        <begin position="513"/>
        <end position="560"/>
    </location>
</feature>
<dbReference type="Gene3D" id="2.170.300.10">
    <property type="entry name" value="Tie2 ligand-binding domain superfamily"/>
    <property type="match status" value="1"/>
</dbReference>